<accession>A0A0S7BTE4</accession>
<dbReference type="PANTHER" id="PTHR43591">
    <property type="entry name" value="METHYLTRANSFERASE"/>
    <property type="match status" value="1"/>
</dbReference>
<keyword evidence="2" id="KW-0808">Transferase</keyword>
<keyword evidence="3" id="KW-1185">Reference proteome</keyword>
<protein>
    <submittedName>
        <fullName evidence="2">Ubiquinone/menaquinone biosynthesis C-methylase UbiE</fullName>
    </submittedName>
</protein>
<dbReference type="InterPro" id="IPR029063">
    <property type="entry name" value="SAM-dependent_MTases_sf"/>
</dbReference>
<dbReference type="Proteomes" id="UP000053370">
    <property type="component" value="Unassembled WGS sequence"/>
</dbReference>
<dbReference type="SUPFAM" id="SSF53335">
    <property type="entry name" value="S-adenosyl-L-methionine-dependent methyltransferases"/>
    <property type="match status" value="1"/>
</dbReference>
<proteinExistence type="predicted"/>
<dbReference type="PANTHER" id="PTHR43591:SF110">
    <property type="entry name" value="RHODANESE DOMAIN-CONTAINING PROTEIN"/>
    <property type="match status" value="1"/>
</dbReference>
<gene>
    <name evidence="2" type="ORF">ATC1_131751</name>
</gene>
<dbReference type="PATRIC" id="fig|1678840.3.peg.3273"/>
<dbReference type="GO" id="GO:0032259">
    <property type="term" value="P:methylation"/>
    <property type="evidence" value="ECO:0007669"/>
    <property type="project" value="UniProtKB-KW"/>
</dbReference>
<dbReference type="GO" id="GO:0008168">
    <property type="term" value="F:methyltransferase activity"/>
    <property type="evidence" value="ECO:0007669"/>
    <property type="project" value="UniProtKB-KW"/>
</dbReference>
<evidence type="ECO:0000313" key="2">
    <source>
        <dbReference type="EMBL" id="GAP41755.1"/>
    </source>
</evidence>
<dbReference type="EMBL" id="DF968181">
    <property type="protein sequence ID" value="GAP41755.1"/>
    <property type="molecule type" value="Genomic_DNA"/>
</dbReference>
<keyword evidence="2" id="KW-0489">Methyltransferase</keyword>
<evidence type="ECO:0000259" key="1">
    <source>
        <dbReference type="Pfam" id="PF13649"/>
    </source>
</evidence>
<name>A0A0S7BTE4_9CHLR</name>
<feature type="domain" description="Methyltransferase" evidence="1">
    <location>
        <begin position="51"/>
        <end position="147"/>
    </location>
</feature>
<keyword evidence="2" id="KW-0830">Ubiquinone</keyword>
<dbReference type="STRING" id="1678840.ATC1_131751"/>
<dbReference type="Pfam" id="PF13649">
    <property type="entry name" value="Methyltransf_25"/>
    <property type="match status" value="1"/>
</dbReference>
<organism evidence="2">
    <name type="scientific">Flexilinea flocculi</name>
    <dbReference type="NCBI Taxonomy" id="1678840"/>
    <lineage>
        <taxon>Bacteria</taxon>
        <taxon>Bacillati</taxon>
        <taxon>Chloroflexota</taxon>
        <taxon>Anaerolineae</taxon>
        <taxon>Anaerolineales</taxon>
        <taxon>Anaerolineaceae</taxon>
        <taxon>Flexilinea</taxon>
    </lineage>
</organism>
<reference evidence="2" key="1">
    <citation type="journal article" date="2015" name="Genome Announc.">
        <title>Draft Genome Sequence of Anaerolineae Strain TC1, a Novel Isolate from a Methanogenic Wastewater Treatment System.</title>
        <authorList>
            <person name="Matsuura N."/>
            <person name="Tourlousse D.M."/>
            <person name="Sun L."/>
            <person name="Toyonaga M."/>
            <person name="Kuroda K."/>
            <person name="Ohashi A."/>
            <person name="Cruz R."/>
            <person name="Yamaguchi T."/>
            <person name="Sekiguchi Y."/>
        </authorList>
    </citation>
    <scope>NUCLEOTIDE SEQUENCE [LARGE SCALE GENOMIC DNA]</scope>
    <source>
        <strain evidence="2">TC1</strain>
    </source>
</reference>
<dbReference type="AlphaFoldDB" id="A0A0S7BTE4"/>
<dbReference type="InterPro" id="IPR041698">
    <property type="entry name" value="Methyltransf_25"/>
</dbReference>
<evidence type="ECO:0000313" key="3">
    <source>
        <dbReference type="Proteomes" id="UP000053370"/>
    </source>
</evidence>
<dbReference type="RefSeq" id="WP_062283609.1">
    <property type="nucleotide sequence ID" value="NZ_DF968181.1"/>
</dbReference>
<dbReference type="Gene3D" id="3.40.50.150">
    <property type="entry name" value="Vaccinia Virus protein VP39"/>
    <property type="match status" value="1"/>
</dbReference>
<dbReference type="CDD" id="cd02440">
    <property type="entry name" value="AdoMet_MTases"/>
    <property type="match status" value="1"/>
</dbReference>
<sequence>MENGKMTSNPVVQSYEKYDEDLRLSADNVRRLEYMTAIEYMNKYLKPGDSVLDVAAGTGAYALYYAARGVQMTALDITPSYIDILRQKATDQNIHLSTFVNDARDLSKFSDQSFDHVFCMGPIYHLPDEEDREKVMRESIRVLKPGGLLFLAYINKYFVFSHLSSENKQFLQEKWFQKIIQEGVMRSSDEDCFWTDTWFTTPGEIETLVNKFHLEKIHHLAQDGIGRILADQVNAMNSEYFKRWAEFHIRTCEEPSILGISNHGLLIGKKRS</sequence>